<feature type="region of interest" description="Disordered" evidence="1">
    <location>
        <begin position="1"/>
        <end position="33"/>
    </location>
</feature>
<dbReference type="AlphaFoldDB" id="A0A917URI2"/>
<dbReference type="InterPro" id="IPR029063">
    <property type="entry name" value="SAM-dependent_MTases_sf"/>
</dbReference>
<reference evidence="2" key="1">
    <citation type="journal article" date="2014" name="Int. J. Syst. Evol. Microbiol.">
        <title>Complete genome sequence of Corynebacterium casei LMG S-19264T (=DSM 44701T), isolated from a smear-ripened cheese.</title>
        <authorList>
            <consortium name="US DOE Joint Genome Institute (JGI-PGF)"/>
            <person name="Walter F."/>
            <person name="Albersmeier A."/>
            <person name="Kalinowski J."/>
            <person name="Ruckert C."/>
        </authorList>
    </citation>
    <scope>NUCLEOTIDE SEQUENCE</scope>
    <source>
        <strain evidence="2">JCM 14371</strain>
    </source>
</reference>
<dbReference type="Gene3D" id="3.40.50.150">
    <property type="entry name" value="Vaccinia Virus protein VP39"/>
    <property type="match status" value="1"/>
</dbReference>
<comment type="caution">
    <text evidence="2">The sequence shown here is derived from an EMBL/GenBank/DDBJ whole genome shotgun (WGS) entry which is preliminary data.</text>
</comment>
<dbReference type="Pfam" id="PF04816">
    <property type="entry name" value="TrmK"/>
    <property type="match status" value="1"/>
</dbReference>
<organism evidence="2 3">
    <name type="scientific">Deinococcus aquiradiocola</name>
    <dbReference type="NCBI Taxonomy" id="393059"/>
    <lineage>
        <taxon>Bacteria</taxon>
        <taxon>Thermotogati</taxon>
        <taxon>Deinococcota</taxon>
        <taxon>Deinococci</taxon>
        <taxon>Deinococcales</taxon>
        <taxon>Deinococcaceae</taxon>
        <taxon>Deinococcus</taxon>
    </lineage>
</organism>
<dbReference type="GO" id="GO:0160105">
    <property type="term" value="F:tRNA (adenine(22)-N1)-methyltransferase activity"/>
    <property type="evidence" value="ECO:0007669"/>
    <property type="project" value="InterPro"/>
</dbReference>
<name>A0A917URI2_9DEIO</name>
<dbReference type="PANTHER" id="PTHR38451:SF1">
    <property type="entry name" value="TRNA (ADENINE(22)-N(1))-METHYLTRANSFERASE"/>
    <property type="match status" value="1"/>
</dbReference>
<proteinExistence type="predicted"/>
<dbReference type="PANTHER" id="PTHR38451">
    <property type="entry name" value="TRNA (ADENINE(22)-N(1))-METHYLTRANSFERASE"/>
    <property type="match status" value="1"/>
</dbReference>
<keyword evidence="3" id="KW-1185">Reference proteome</keyword>
<gene>
    <name evidence="2" type="ORF">GCM10008939_23790</name>
</gene>
<accession>A0A917URI2</accession>
<evidence type="ECO:0000313" key="2">
    <source>
        <dbReference type="EMBL" id="GGJ79224.1"/>
    </source>
</evidence>
<dbReference type="SUPFAM" id="SSF53335">
    <property type="entry name" value="S-adenosyl-L-methionine-dependent methyltransferases"/>
    <property type="match status" value="1"/>
</dbReference>
<reference evidence="2" key="2">
    <citation type="submission" date="2020-09" db="EMBL/GenBank/DDBJ databases">
        <authorList>
            <person name="Sun Q."/>
            <person name="Ohkuma M."/>
        </authorList>
    </citation>
    <scope>NUCLEOTIDE SEQUENCE</scope>
    <source>
        <strain evidence="2">JCM 14371</strain>
    </source>
</reference>
<evidence type="ECO:0000313" key="3">
    <source>
        <dbReference type="Proteomes" id="UP000635726"/>
    </source>
</evidence>
<dbReference type="InterPro" id="IPR006901">
    <property type="entry name" value="TrmK"/>
</dbReference>
<sequence>MTDGPTTDPASPPPPVGKTGTDAHFGEAGTDAHLGEAGTDALAGLDERLRAAAELVQADRHADIGSDHAALPLALLRSGRARHAVIVEKTGGPLAVARTAVQQAGLQDRATLHLGDGLAPLGPQDLHSVSLTGMGARTMLGILGRGRAGGRVPGALVLQPNDDPGLLRGWAQEHGYWLVTERLARGFWRYPVLRLERHAGPDPAYADLPADAARRYGPHLLRARDALLQQELSTQLTRLEALARHGRPQVLHDLNVVRAALAVIG</sequence>
<dbReference type="Proteomes" id="UP000635726">
    <property type="component" value="Unassembled WGS sequence"/>
</dbReference>
<evidence type="ECO:0000256" key="1">
    <source>
        <dbReference type="SAM" id="MobiDB-lite"/>
    </source>
</evidence>
<dbReference type="EMBL" id="BMOE01000008">
    <property type="protein sequence ID" value="GGJ79224.1"/>
    <property type="molecule type" value="Genomic_DNA"/>
</dbReference>
<dbReference type="RefSeq" id="WP_229670969.1">
    <property type="nucleotide sequence ID" value="NZ_BMOE01000008.1"/>
</dbReference>
<protein>
    <submittedName>
        <fullName evidence="2">tRNA (Adenine-N(1))-methyltransferase</fullName>
    </submittedName>
</protein>